<dbReference type="AlphaFoldDB" id="A0A1C4GMZ0"/>
<evidence type="ECO:0000313" key="2">
    <source>
        <dbReference type="EMBL" id="SCC69570.1"/>
    </source>
</evidence>
<reference evidence="3" key="1">
    <citation type="submission" date="2016-08" db="EMBL/GenBank/DDBJ databases">
        <authorList>
            <person name="Varghese N."/>
            <person name="Submissions Spin"/>
        </authorList>
    </citation>
    <scope>NUCLEOTIDE SEQUENCE [LARGE SCALE GENOMIC DNA]</scope>
    <source>
        <strain evidence="3">REICA_142</strain>
    </source>
</reference>
<evidence type="ECO:0000313" key="3">
    <source>
        <dbReference type="Proteomes" id="UP000198515"/>
    </source>
</evidence>
<accession>A0A1C4GMZ0</accession>
<keyword evidence="1" id="KW-0472">Membrane</keyword>
<gene>
    <name evidence="2" type="ORF">GA0061070_10921</name>
</gene>
<feature type="transmembrane region" description="Helical" evidence="1">
    <location>
        <begin position="35"/>
        <end position="58"/>
    </location>
</feature>
<name>A0A1C4GMZ0_9ENTR</name>
<dbReference type="EMBL" id="FMBC01000092">
    <property type="protein sequence ID" value="SCC69570.1"/>
    <property type="molecule type" value="Genomic_DNA"/>
</dbReference>
<feature type="non-terminal residue" evidence="2">
    <location>
        <position position="70"/>
    </location>
</feature>
<keyword evidence="1" id="KW-1133">Transmembrane helix</keyword>
<organism evidence="2 3">
    <name type="scientific">Kosakonia oryziphila</name>
    <dbReference type="NCBI Taxonomy" id="1005667"/>
    <lineage>
        <taxon>Bacteria</taxon>
        <taxon>Pseudomonadati</taxon>
        <taxon>Pseudomonadota</taxon>
        <taxon>Gammaproteobacteria</taxon>
        <taxon>Enterobacterales</taxon>
        <taxon>Enterobacteriaceae</taxon>
        <taxon>Kosakonia</taxon>
    </lineage>
</organism>
<protein>
    <submittedName>
        <fullName evidence="2">Uncharacterized protein</fullName>
    </submittedName>
</protein>
<sequence length="70" mass="8024">MVSAYEPITNRVLTTPFLKLKHDTKYNIVNRMKSLIAILCLMATTSSFAAFTITSAQFDYTTKELFFTYT</sequence>
<keyword evidence="1" id="KW-0812">Transmembrane</keyword>
<proteinExistence type="predicted"/>
<keyword evidence="3" id="KW-1185">Reference proteome</keyword>
<dbReference type="Proteomes" id="UP000198515">
    <property type="component" value="Unassembled WGS sequence"/>
</dbReference>
<evidence type="ECO:0000256" key="1">
    <source>
        <dbReference type="SAM" id="Phobius"/>
    </source>
</evidence>